<organism evidence="7 8">
    <name type="scientific">Streptococcus oralis</name>
    <dbReference type="NCBI Taxonomy" id="1303"/>
    <lineage>
        <taxon>Bacteria</taxon>
        <taxon>Bacillati</taxon>
        <taxon>Bacillota</taxon>
        <taxon>Bacilli</taxon>
        <taxon>Lactobacillales</taxon>
        <taxon>Streptococcaceae</taxon>
        <taxon>Streptococcus</taxon>
    </lineage>
</organism>
<comment type="caution">
    <text evidence="7">The sequence shown here is derived from an EMBL/GenBank/DDBJ whole genome shotgun (WGS) entry which is preliminary data.</text>
</comment>
<evidence type="ECO:0000313" key="7">
    <source>
        <dbReference type="EMBL" id="KXT59582.1"/>
    </source>
</evidence>
<accession>A0A139M7G0</accession>
<reference evidence="7 8" key="1">
    <citation type="submission" date="2016-01" db="EMBL/GenBank/DDBJ databases">
        <title>Highly variable Streptococcus oralis are common among viridans streptococci isolated from primates.</title>
        <authorList>
            <person name="Denapaite D."/>
            <person name="Rieger M."/>
            <person name="Koendgen S."/>
            <person name="Brueckner R."/>
            <person name="Ochigava I."/>
            <person name="Kappeler P."/>
            <person name="Maetz-Rensing K."/>
            <person name="Leendertz F."/>
            <person name="Hakenbeck R."/>
        </authorList>
    </citation>
    <scope>NUCLEOTIDE SEQUENCE [LARGE SCALE GENOMIC DNA]</scope>
    <source>
        <strain evidence="7 8">DD05</strain>
    </source>
</reference>
<dbReference type="GO" id="GO:0005576">
    <property type="term" value="C:extracellular region"/>
    <property type="evidence" value="ECO:0007669"/>
    <property type="project" value="UniProtKB-SubCell"/>
</dbReference>
<comment type="function">
    <text evidence="1">Acts as a pheromone, induces cells to develop competence for genetic transformation.</text>
</comment>
<evidence type="ECO:0000256" key="4">
    <source>
        <dbReference type="ARBA" id="ARBA00022525"/>
    </source>
</evidence>
<comment type="subcellular location">
    <subcellularLocation>
        <location evidence="2">Secreted</location>
    </subcellularLocation>
</comment>
<dbReference type="NCBIfam" id="TIGR01847">
    <property type="entry name" value="bacteriocin_sig"/>
    <property type="match status" value="1"/>
</dbReference>
<evidence type="ECO:0000313" key="8">
    <source>
        <dbReference type="Proteomes" id="UP000070541"/>
    </source>
</evidence>
<dbReference type="NCBIfam" id="NF033214">
    <property type="entry name" value="ComC_Streptocco"/>
    <property type="match status" value="1"/>
</dbReference>
<gene>
    <name evidence="7" type="ORF">SORDD05_01577</name>
</gene>
<keyword evidence="4" id="KW-0964">Secreted</keyword>
<dbReference type="InterPro" id="IPR010133">
    <property type="entry name" value="Bacteriocin_signal_seq"/>
</dbReference>
<name>A0A139M7G0_STROR</name>
<dbReference type="RefSeq" id="WP_081102474.1">
    <property type="nucleotide sequence ID" value="NZ_CP046524.1"/>
</dbReference>
<comment type="similarity">
    <text evidence="3">Belongs to the ComC family.</text>
</comment>
<evidence type="ECO:0000256" key="2">
    <source>
        <dbReference type="ARBA" id="ARBA00004613"/>
    </source>
</evidence>
<dbReference type="Pfam" id="PF03047">
    <property type="entry name" value="ComC"/>
    <property type="match status" value="1"/>
</dbReference>
<keyword evidence="5" id="KW-0588">Pheromone</keyword>
<dbReference type="GO" id="GO:0030420">
    <property type="term" value="P:establishment of competence for transformation"/>
    <property type="evidence" value="ECO:0007669"/>
    <property type="project" value="UniProtKB-KW"/>
</dbReference>
<dbReference type="AlphaFoldDB" id="A0A139M7G0"/>
<evidence type="ECO:0000256" key="6">
    <source>
        <dbReference type="ARBA" id="ARBA00023287"/>
    </source>
</evidence>
<proteinExistence type="inferred from homology"/>
<dbReference type="InterPro" id="IPR004288">
    <property type="entry name" value="Competence_ComC"/>
</dbReference>
<evidence type="ECO:0000256" key="1">
    <source>
        <dbReference type="ARBA" id="ARBA00002667"/>
    </source>
</evidence>
<dbReference type="PATRIC" id="fig|1303.76.peg.1641"/>
<dbReference type="GO" id="GO:0005186">
    <property type="term" value="F:pheromone activity"/>
    <property type="evidence" value="ECO:0007669"/>
    <property type="project" value="UniProtKB-KW"/>
</dbReference>
<sequence>MKNTVKLEQFKEVTEAELQEIRGGDKRGLMDLFKQIPIFRRK</sequence>
<keyword evidence="6" id="KW-0178">Competence</keyword>
<dbReference type="Proteomes" id="UP000070541">
    <property type="component" value="Unassembled WGS sequence"/>
</dbReference>
<protein>
    <submittedName>
        <fullName evidence="7">Competence-stimulating peptide, CSP</fullName>
    </submittedName>
</protein>
<evidence type="ECO:0000256" key="3">
    <source>
        <dbReference type="ARBA" id="ARBA00009039"/>
    </source>
</evidence>
<dbReference type="EMBL" id="LQOG01000035">
    <property type="protein sequence ID" value="KXT59582.1"/>
    <property type="molecule type" value="Genomic_DNA"/>
</dbReference>
<evidence type="ECO:0000256" key="5">
    <source>
        <dbReference type="ARBA" id="ARBA00023044"/>
    </source>
</evidence>